<dbReference type="AlphaFoldDB" id="A0A9X4KS11"/>
<dbReference type="EMBL" id="JAPDIA010000003">
    <property type="protein sequence ID" value="MDG0810079.1"/>
    <property type="molecule type" value="Genomic_DNA"/>
</dbReference>
<dbReference type="RefSeq" id="WP_277531724.1">
    <property type="nucleotide sequence ID" value="NZ_JAPDIA010000003.1"/>
</dbReference>
<dbReference type="InterPro" id="IPR007295">
    <property type="entry name" value="DUF402"/>
</dbReference>
<comment type="caution">
    <text evidence="3">The sequence shown here is derived from an EMBL/GenBank/DDBJ whole genome shotgun (WGS) entry which is preliminary data.</text>
</comment>
<dbReference type="PANTHER" id="PTHR39159:SF1">
    <property type="entry name" value="UPF0374 PROTEIN YGAC"/>
    <property type="match status" value="1"/>
</dbReference>
<organism evidence="3 4">
    <name type="scientific">Cohnella rhizosphaerae</name>
    <dbReference type="NCBI Taxonomy" id="1457232"/>
    <lineage>
        <taxon>Bacteria</taxon>
        <taxon>Bacillati</taxon>
        <taxon>Bacillota</taxon>
        <taxon>Bacilli</taxon>
        <taxon>Bacillales</taxon>
        <taxon>Paenibacillaceae</taxon>
        <taxon>Cohnella</taxon>
    </lineage>
</organism>
<evidence type="ECO:0000256" key="1">
    <source>
        <dbReference type="ARBA" id="ARBA00022801"/>
    </source>
</evidence>
<dbReference type="InterPro" id="IPR050212">
    <property type="entry name" value="Ntdp-like"/>
</dbReference>
<reference evidence="3" key="1">
    <citation type="submission" date="2022-10" db="EMBL/GenBank/DDBJ databases">
        <title>Comparative genomic analysis of Cohnella hashimotonis sp. nov., isolated from the International Space Station.</title>
        <authorList>
            <person name="Simpson A."/>
            <person name="Venkateswaran K."/>
        </authorList>
    </citation>
    <scope>NUCLEOTIDE SEQUENCE</scope>
    <source>
        <strain evidence="3">DSM 28161</strain>
    </source>
</reference>
<protein>
    <submittedName>
        <fullName evidence="3">DUF402 domain-containing protein</fullName>
    </submittedName>
</protein>
<proteinExistence type="predicted"/>
<dbReference type="InterPro" id="IPR035930">
    <property type="entry name" value="FomD-like_sf"/>
</dbReference>
<dbReference type="SUPFAM" id="SSF159234">
    <property type="entry name" value="FomD-like"/>
    <property type="match status" value="1"/>
</dbReference>
<evidence type="ECO:0000313" key="4">
    <source>
        <dbReference type="Proteomes" id="UP001153404"/>
    </source>
</evidence>
<evidence type="ECO:0000313" key="3">
    <source>
        <dbReference type="EMBL" id="MDG0810079.1"/>
    </source>
</evidence>
<dbReference type="Pfam" id="PF04167">
    <property type="entry name" value="DUF402"/>
    <property type="match status" value="1"/>
</dbReference>
<dbReference type="PANTHER" id="PTHR39159">
    <property type="match status" value="1"/>
</dbReference>
<sequence length="198" mass="23093">MERIGGLISTSIYESCTIKSFKHNGSLHRMWLENWKVPEGRLHPAHRDAGIMVYVNDHTPIREADGKEWISRVPAVSFFLPGEWFNVVALLEDRGVRYYCNVASPPYRYNNVLTYIDYDLDVVLLPGGSVLDLDRDEYDKHKEEYRYSASVRGQVEDGLRALHERVATFGQPFGDEEARRYYREWRDSPQAKENESYP</sequence>
<name>A0A9X4KS11_9BACL</name>
<dbReference type="GO" id="GO:0016787">
    <property type="term" value="F:hydrolase activity"/>
    <property type="evidence" value="ECO:0007669"/>
    <property type="project" value="UniProtKB-KW"/>
</dbReference>
<accession>A0A9X4KS11</accession>
<gene>
    <name evidence="3" type="ORF">OMP40_12515</name>
</gene>
<keyword evidence="4" id="KW-1185">Reference proteome</keyword>
<evidence type="ECO:0000259" key="2">
    <source>
        <dbReference type="Pfam" id="PF04167"/>
    </source>
</evidence>
<dbReference type="Gene3D" id="2.40.380.10">
    <property type="entry name" value="FomD-like"/>
    <property type="match status" value="1"/>
</dbReference>
<feature type="domain" description="DUF402" evidence="2">
    <location>
        <begin position="51"/>
        <end position="167"/>
    </location>
</feature>
<keyword evidence="1" id="KW-0378">Hydrolase</keyword>
<dbReference type="Proteomes" id="UP001153404">
    <property type="component" value="Unassembled WGS sequence"/>
</dbReference>